<dbReference type="Proteomes" id="UP000017836">
    <property type="component" value="Unassembled WGS sequence"/>
</dbReference>
<dbReference type="InterPro" id="IPR010770">
    <property type="entry name" value="Ecd"/>
</dbReference>
<keyword evidence="3" id="KW-1185">Reference proteome</keyword>
<dbReference type="KEGG" id="atr:18443161"/>
<dbReference type="eggNOG" id="KOG2406">
    <property type="taxonomic scope" value="Eukaryota"/>
</dbReference>
<dbReference type="OMA" id="TKDYIWQ"/>
<accession>U5D3E0</accession>
<name>U5D3E0_AMBTC</name>
<dbReference type="Pfam" id="PF07093">
    <property type="entry name" value="SGT1"/>
    <property type="match status" value="1"/>
</dbReference>
<feature type="compositionally biased region" description="Polar residues" evidence="1">
    <location>
        <begin position="572"/>
        <end position="583"/>
    </location>
</feature>
<feature type="compositionally biased region" description="Acidic residues" evidence="1">
    <location>
        <begin position="561"/>
        <end position="571"/>
    </location>
</feature>
<dbReference type="EMBL" id="KI392518">
    <property type="protein sequence ID" value="ERN14883.1"/>
    <property type="molecule type" value="Genomic_DNA"/>
</dbReference>
<proteinExistence type="predicted"/>
<reference evidence="3" key="1">
    <citation type="journal article" date="2013" name="Science">
        <title>The Amborella genome and the evolution of flowering plants.</title>
        <authorList>
            <consortium name="Amborella Genome Project"/>
        </authorList>
    </citation>
    <scope>NUCLEOTIDE SEQUENCE [LARGE SCALE GENOMIC DNA]</scope>
</reference>
<dbReference type="Gramene" id="ERN14883">
    <property type="protein sequence ID" value="ERN14883"/>
    <property type="gene ID" value="AMTR_s00032p00160390"/>
</dbReference>
<dbReference type="STRING" id="13333.U5D3E0"/>
<dbReference type="OrthoDB" id="27237at2759"/>
<dbReference type="GO" id="GO:0005634">
    <property type="term" value="C:nucleus"/>
    <property type="evidence" value="ECO:0000318"/>
    <property type="project" value="GO_Central"/>
</dbReference>
<dbReference type="HOGENOM" id="CLU_006241_0_0_1"/>
<dbReference type="PANTHER" id="PTHR13060">
    <property type="entry name" value="SGT1 PROTEIN HSGT1 SUPPRESSOR OF GCR2"/>
    <property type="match status" value="1"/>
</dbReference>
<evidence type="ECO:0000313" key="2">
    <source>
        <dbReference type="EMBL" id="ERN14883.1"/>
    </source>
</evidence>
<evidence type="ECO:0000256" key="1">
    <source>
        <dbReference type="SAM" id="MobiDB-lite"/>
    </source>
</evidence>
<dbReference type="PANTHER" id="PTHR13060:SF0">
    <property type="entry name" value="PROTEIN ECDYSONELESS HOMOLOG"/>
    <property type="match status" value="1"/>
</dbReference>
<evidence type="ECO:0000313" key="3">
    <source>
        <dbReference type="Proteomes" id="UP000017836"/>
    </source>
</evidence>
<evidence type="ECO:0008006" key="4">
    <source>
        <dbReference type="Google" id="ProtNLM"/>
    </source>
</evidence>
<gene>
    <name evidence="2" type="ORF">AMTR_s00032p00160390</name>
</gene>
<organism evidence="2 3">
    <name type="scientific">Amborella trichopoda</name>
    <dbReference type="NCBI Taxonomy" id="13333"/>
    <lineage>
        <taxon>Eukaryota</taxon>
        <taxon>Viridiplantae</taxon>
        <taxon>Streptophyta</taxon>
        <taxon>Embryophyta</taxon>
        <taxon>Tracheophyta</taxon>
        <taxon>Spermatophyta</taxon>
        <taxon>Magnoliopsida</taxon>
        <taxon>Amborellales</taxon>
        <taxon>Amborellaceae</taxon>
        <taxon>Amborella</taxon>
    </lineage>
</organism>
<sequence length="673" mass="75417">MEAVSDTVFYSIFPDPALTLSESSLEDLKLQILHFLSPSLAQYIWQHQPFNLNVSSSRSSCPCIPKSNPNSPRVPHLHGRIRYDDNLEDEWFVVFLLFEISRNFNDVSIRAWDTDGEFLLIETAFYLPRWIKPENSHNRVFIRRGELHIIPLVTNPNSKNSLCSAFQNPILDNSLGLRFALEVISKGTIKTRASDEVQEALNRQIRDYPKKALENMHTVQCRVPLSVAQVLKHEPCLISLAVGAFYDRDIDSMKFASKMAKFLGNGEMVDVSLRMSRAMYAQLMGQNFANPKTYPMPTRSEGLVFKGAEFGMKIACGFEMMYQQRQGFEEEGETNGGFVGEGKNETNFMGVLSKGRSGGDGWEVFKKSLESRGYFKGLLPGSKEYHRLMDEAFEHYKNTELYSRSSAVMLAPVKRIDEILSLPYFIDEFTGLDLPPSDDDAWLYNGEAELNSAMLERQKEIVLYESKRQKHQKAKEQVNNCASSSQTTGFNLGDVATSMQAFVDKVSSYEGAEVPTNRESKDVEFNVDQFIKEMESVLRNGQQEGSAGGEYSEGSYTSSDMDFDELDDGESSDSPCEQQSSGDTFMHSYTDALNAELKTTTLGQSFVRADNEGMASASGDANGDDDFTPVDIDVNLVQSLLESFSSQQGLPGPTSNLLGLMGLQLPRDSREKK</sequence>
<protein>
    <recommendedName>
        <fullName evidence="4">Protein ecdysoneless homolog</fullName>
    </recommendedName>
</protein>
<feature type="region of interest" description="Disordered" evidence="1">
    <location>
        <begin position="539"/>
        <end position="584"/>
    </location>
</feature>
<dbReference type="AlphaFoldDB" id="U5D3E0"/>
<feature type="compositionally biased region" description="Low complexity" evidence="1">
    <location>
        <begin position="541"/>
        <end position="559"/>
    </location>
</feature>